<dbReference type="RefSeq" id="WP_138079303.1">
    <property type="nucleotide sequence ID" value="NZ_CP040004.1"/>
</dbReference>
<dbReference type="GO" id="GO:0016787">
    <property type="term" value="F:hydrolase activity"/>
    <property type="evidence" value="ECO:0007669"/>
    <property type="project" value="UniProtKB-KW"/>
</dbReference>
<dbReference type="PANTHER" id="PTHR43611">
    <property type="entry name" value="ALPHA-D-GLUCOSE 1-PHOSPHATE PHOSPHATASE"/>
    <property type="match status" value="1"/>
</dbReference>
<dbReference type="EMBL" id="CP040004">
    <property type="protein sequence ID" value="QCT42392.1"/>
    <property type="molecule type" value="Genomic_DNA"/>
</dbReference>
<keyword evidence="2" id="KW-1185">Reference proteome</keyword>
<dbReference type="Gene3D" id="3.40.50.1000">
    <property type="entry name" value="HAD superfamily/HAD-like"/>
    <property type="match status" value="1"/>
</dbReference>
<dbReference type="InterPro" id="IPR006439">
    <property type="entry name" value="HAD-SF_hydro_IA"/>
</dbReference>
<dbReference type="InterPro" id="IPR023214">
    <property type="entry name" value="HAD_sf"/>
</dbReference>
<dbReference type="Gene3D" id="1.10.150.240">
    <property type="entry name" value="Putative phosphatase, domain 2"/>
    <property type="match status" value="1"/>
</dbReference>
<evidence type="ECO:0000313" key="1">
    <source>
        <dbReference type="EMBL" id="QCT42392.1"/>
    </source>
</evidence>
<dbReference type="KEGG" id="nft:FBF37_02860"/>
<dbReference type="InterPro" id="IPR023198">
    <property type="entry name" value="PGP-like_dom2"/>
</dbReference>
<organism evidence="1 2">
    <name type="scientific">Candidatus Nanosynbacter featherlites</name>
    <dbReference type="NCBI Taxonomy" id="2572088"/>
    <lineage>
        <taxon>Bacteria</taxon>
        <taxon>Candidatus Saccharimonadota</taxon>
        <taxon>Candidatus Saccharimonadia</taxon>
        <taxon>Candidatus Nanosynbacterales</taxon>
        <taxon>Candidatus Nanosynbacteraceae</taxon>
        <taxon>Candidatus Nanosynbacter</taxon>
    </lineage>
</organism>
<dbReference type="Proteomes" id="UP000310639">
    <property type="component" value="Chromosome"/>
</dbReference>
<dbReference type="InterPro" id="IPR036412">
    <property type="entry name" value="HAD-like_sf"/>
</dbReference>
<dbReference type="SFLD" id="SFLDG01129">
    <property type="entry name" value="C1.5:_HAD__Beta-PGM__Phosphata"/>
    <property type="match status" value="1"/>
</dbReference>
<name>A0A4P9A3L5_9BACT</name>
<dbReference type="SFLD" id="SFLDS00003">
    <property type="entry name" value="Haloacid_Dehalogenase"/>
    <property type="match status" value="1"/>
</dbReference>
<keyword evidence="1" id="KW-0378">Hydrolase</keyword>
<evidence type="ECO:0000313" key="2">
    <source>
        <dbReference type="Proteomes" id="UP000310639"/>
    </source>
</evidence>
<accession>A0A4P9A3L5</accession>
<dbReference type="Pfam" id="PF00702">
    <property type="entry name" value="Hydrolase"/>
    <property type="match status" value="1"/>
</dbReference>
<protein>
    <submittedName>
        <fullName evidence="1">HAD family hydrolase</fullName>
    </submittedName>
</protein>
<reference evidence="1 2" key="1">
    <citation type="submission" date="2019-04" db="EMBL/GenBank/DDBJ databases">
        <title>Saccharibacteria TM7 genomes.</title>
        <authorList>
            <person name="Bor B."/>
            <person name="He X."/>
            <person name="Chen T."/>
            <person name="Dewhirst F.E."/>
        </authorList>
    </citation>
    <scope>NUCLEOTIDE SEQUENCE [LARGE SCALE GENOMIC DNA]</scope>
    <source>
        <strain evidence="1 2">BB001</strain>
    </source>
</reference>
<dbReference type="AlphaFoldDB" id="A0A4P9A3L5"/>
<proteinExistence type="predicted"/>
<dbReference type="PANTHER" id="PTHR43611:SF3">
    <property type="entry name" value="FLAVIN MONONUCLEOTIDE HYDROLASE 1, CHLOROPLATIC"/>
    <property type="match status" value="1"/>
</dbReference>
<dbReference type="PRINTS" id="PR00413">
    <property type="entry name" value="HADHALOGNASE"/>
</dbReference>
<sequence>MSQMKNSQHSIKAIVFDLDGVYFNKGKAEFLSSLTRYGVEEASAKSVFLTSQQMADYKLGKINDDEFWAWAESQWNTGLSSHELIELMLDGYAIDERVMQLVQTVRRKGYKTLICSNNFPARIQGLKRKFGFLQQFDTAVFSYQVHAAKPSTEIFAELLRRSGCQPQEIVYADDKSTALTGAKDLGINTLVYIDFEKYCNNLQAMGVVVS</sequence>
<dbReference type="NCBIfam" id="TIGR01509">
    <property type="entry name" value="HAD-SF-IA-v3"/>
    <property type="match status" value="1"/>
</dbReference>
<gene>
    <name evidence="1" type="ORF">FBF37_02860</name>
</gene>
<dbReference type="OrthoDB" id="9797415at2"/>
<dbReference type="SUPFAM" id="SSF56784">
    <property type="entry name" value="HAD-like"/>
    <property type="match status" value="1"/>
</dbReference>